<keyword evidence="8" id="KW-1185">Reference proteome</keyword>
<feature type="transmembrane region" description="Helical" evidence="5">
    <location>
        <begin position="454"/>
        <end position="479"/>
    </location>
</feature>
<evidence type="ECO:0000256" key="5">
    <source>
        <dbReference type="SAM" id="Phobius"/>
    </source>
</evidence>
<dbReference type="SUPFAM" id="SSF103473">
    <property type="entry name" value="MFS general substrate transporter"/>
    <property type="match status" value="1"/>
</dbReference>
<feature type="transmembrane region" description="Helical" evidence="5">
    <location>
        <begin position="422"/>
        <end position="442"/>
    </location>
</feature>
<dbReference type="EMBL" id="KQ030565">
    <property type="protein sequence ID" value="KJZ71682.1"/>
    <property type="molecule type" value="Genomic_DNA"/>
</dbReference>
<evidence type="ECO:0000256" key="3">
    <source>
        <dbReference type="ARBA" id="ARBA00022989"/>
    </source>
</evidence>
<feature type="transmembrane region" description="Helical" evidence="5">
    <location>
        <begin position="219"/>
        <end position="240"/>
    </location>
</feature>
<reference evidence="7 8" key="1">
    <citation type="journal article" date="2014" name="Genome Biol. Evol.">
        <title>Comparative genomics and transcriptomics analyses reveal divergent lifestyle features of nematode endoparasitic fungus Hirsutella minnesotensis.</title>
        <authorList>
            <person name="Lai Y."/>
            <person name="Liu K."/>
            <person name="Zhang X."/>
            <person name="Zhang X."/>
            <person name="Li K."/>
            <person name="Wang N."/>
            <person name="Shu C."/>
            <person name="Wu Y."/>
            <person name="Wang C."/>
            <person name="Bushley K.E."/>
            <person name="Xiang M."/>
            <person name="Liu X."/>
        </authorList>
    </citation>
    <scope>NUCLEOTIDE SEQUENCE [LARGE SCALE GENOMIC DNA]</scope>
    <source>
        <strain evidence="7 8">3608</strain>
    </source>
</reference>
<name>A0A0F7ZY15_9HYPO</name>
<dbReference type="InterPro" id="IPR020846">
    <property type="entry name" value="MFS_dom"/>
</dbReference>
<feature type="domain" description="Major facilitator superfamily (MFS) profile" evidence="6">
    <location>
        <begin position="42"/>
        <end position="482"/>
    </location>
</feature>
<evidence type="ECO:0000256" key="4">
    <source>
        <dbReference type="ARBA" id="ARBA00023136"/>
    </source>
</evidence>
<keyword evidence="2 5" id="KW-0812">Transmembrane</keyword>
<sequence>MTSNTRLDETLPLLRPPSVLAVSTPDDSSFRAWRAIFCTALTFLLLCISSHISLAPLTAILQDIVCREYYADSVGLDSPDRCNIDPVQSRVAAINGWREVSESLPAMLLAVPYGTLSDRIGRKTVLLLAIAGCFLSDVWTRLVFWFPSFFPVQAVWFSGVWQIIGAGAATLSSVTFVIVADLCPPDQRTTAFSHIQSATLISQFLFTPVGAFMMTQSPWIPVFISSAFMIMALGVAVLFVPETLNLQDDTPGSQRIASLPKISARHYVPNPWHSLKALARWLKQNAAVVVVMSSFFTFHLGEQSIGPLLLQYASRRLGWTLGEASHLLSLRAGVNLLVLIFLIPALSNVLLRRFKMREIVKDTLLAQSSSVLLALGSGTIFLAKSWQPLLAGQILFSLGYAFAVPVRSVVTRMVETSQLGTAYTAMEVLTYAGVLIGGPLLARCFKLGLSMGETWLGLPFLVACACFSLSLAAVSLAAVQKHDGNSSCEAEAGDDVSRG</sequence>
<feature type="transmembrane region" description="Helical" evidence="5">
    <location>
        <begin position="159"/>
        <end position="183"/>
    </location>
</feature>
<dbReference type="InterPro" id="IPR011701">
    <property type="entry name" value="MFS"/>
</dbReference>
<feature type="transmembrane region" description="Helical" evidence="5">
    <location>
        <begin position="286"/>
        <end position="310"/>
    </location>
</feature>
<feature type="transmembrane region" description="Helical" evidence="5">
    <location>
        <begin position="330"/>
        <end position="351"/>
    </location>
</feature>
<organism evidence="7 8">
    <name type="scientific">Hirsutella minnesotensis 3608</name>
    <dbReference type="NCBI Taxonomy" id="1043627"/>
    <lineage>
        <taxon>Eukaryota</taxon>
        <taxon>Fungi</taxon>
        <taxon>Dikarya</taxon>
        <taxon>Ascomycota</taxon>
        <taxon>Pezizomycotina</taxon>
        <taxon>Sordariomycetes</taxon>
        <taxon>Hypocreomycetidae</taxon>
        <taxon>Hypocreales</taxon>
        <taxon>Ophiocordycipitaceae</taxon>
        <taxon>Hirsutella</taxon>
    </lineage>
</organism>
<accession>A0A0F7ZY15</accession>
<dbReference type="Proteomes" id="UP000054481">
    <property type="component" value="Unassembled WGS sequence"/>
</dbReference>
<dbReference type="PANTHER" id="PTHR23507">
    <property type="entry name" value="ZGC:174356"/>
    <property type="match status" value="1"/>
</dbReference>
<dbReference type="PANTHER" id="PTHR23507:SF1">
    <property type="entry name" value="FI18259P1-RELATED"/>
    <property type="match status" value="1"/>
</dbReference>
<feature type="transmembrane region" description="Helical" evidence="5">
    <location>
        <begin position="389"/>
        <end position="410"/>
    </location>
</feature>
<dbReference type="GO" id="GO:0016020">
    <property type="term" value="C:membrane"/>
    <property type="evidence" value="ECO:0007669"/>
    <property type="project" value="UniProtKB-SubCell"/>
</dbReference>
<dbReference type="Gene3D" id="1.20.1250.20">
    <property type="entry name" value="MFS general substrate transporter like domains"/>
    <property type="match status" value="2"/>
</dbReference>
<dbReference type="Pfam" id="PF07690">
    <property type="entry name" value="MFS_1"/>
    <property type="match status" value="1"/>
</dbReference>
<keyword evidence="3 5" id="KW-1133">Transmembrane helix</keyword>
<feature type="transmembrane region" description="Helical" evidence="5">
    <location>
        <begin position="32"/>
        <end position="54"/>
    </location>
</feature>
<feature type="transmembrane region" description="Helical" evidence="5">
    <location>
        <begin position="125"/>
        <end position="147"/>
    </location>
</feature>
<gene>
    <name evidence="7" type="ORF">HIM_08920</name>
</gene>
<dbReference type="AlphaFoldDB" id="A0A0F7ZY15"/>
<dbReference type="PROSITE" id="PS50850">
    <property type="entry name" value="MFS"/>
    <property type="match status" value="1"/>
</dbReference>
<evidence type="ECO:0000259" key="6">
    <source>
        <dbReference type="PROSITE" id="PS50850"/>
    </source>
</evidence>
<protein>
    <recommendedName>
        <fullName evidence="6">Major facilitator superfamily (MFS) profile domain-containing protein</fullName>
    </recommendedName>
</protein>
<keyword evidence="4 5" id="KW-0472">Membrane</keyword>
<dbReference type="InterPro" id="IPR036259">
    <property type="entry name" value="MFS_trans_sf"/>
</dbReference>
<evidence type="ECO:0000313" key="8">
    <source>
        <dbReference type="Proteomes" id="UP000054481"/>
    </source>
</evidence>
<feature type="transmembrane region" description="Helical" evidence="5">
    <location>
        <begin position="195"/>
        <end position="213"/>
    </location>
</feature>
<evidence type="ECO:0000313" key="7">
    <source>
        <dbReference type="EMBL" id="KJZ71682.1"/>
    </source>
</evidence>
<dbReference type="OrthoDB" id="194139at2759"/>
<comment type="subcellular location">
    <subcellularLocation>
        <location evidence="1">Membrane</location>
        <topology evidence="1">Multi-pass membrane protein</topology>
    </subcellularLocation>
</comment>
<feature type="transmembrane region" description="Helical" evidence="5">
    <location>
        <begin position="363"/>
        <end position="383"/>
    </location>
</feature>
<dbReference type="GO" id="GO:0022857">
    <property type="term" value="F:transmembrane transporter activity"/>
    <property type="evidence" value="ECO:0007669"/>
    <property type="project" value="InterPro"/>
</dbReference>
<evidence type="ECO:0000256" key="2">
    <source>
        <dbReference type="ARBA" id="ARBA00022692"/>
    </source>
</evidence>
<evidence type="ECO:0000256" key="1">
    <source>
        <dbReference type="ARBA" id="ARBA00004141"/>
    </source>
</evidence>
<proteinExistence type="predicted"/>